<keyword evidence="3" id="KW-1185">Reference proteome</keyword>
<dbReference type="EMBL" id="JAMKFB020000011">
    <property type="protein sequence ID" value="KAL0181740.1"/>
    <property type="molecule type" value="Genomic_DNA"/>
</dbReference>
<sequence>VNRILKKVFLIFPHFCLGRGLIDMAKNQAMADAFQRLGNFTKSSLTDNKYFMA</sequence>
<dbReference type="AlphaFoldDB" id="A0ABD0Q623"/>
<name>A0ABD0Q623_CIRMR</name>
<evidence type="ECO:0000313" key="3">
    <source>
        <dbReference type="Proteomes" id="UP001529510"/>
    </source>
</evidence>
<protein>
    <submittedName>
        <fullName evidence="2">Uncharacterized protein</fullName>
    </submittedName>
</protein>
<evidence type="ECO:0000256" key="1">
    <source>
        <dbReference type="SAM" id="SignalP"/>
    </source>
</evidence>
<feature type="chain" id="PRO_5044802513" evidence="1">
    <location>
        <begin position="19"/>
        <end position="53"/>
    </location>
</feature>
<dbReference type="Proteomes" id="UP001529510">
    <property type="component" value="Unassembled WGS sequence"/>
</dbReference>
<comment type="caution">
    <text evidence="2">The sequence shown here is derived from an EMBL/GenBank/DDBJ whole genome shotgun (WGS) entry which is preliminary data.</text>
</comment>
<feature type="non-terminal residue" evidence="2">
    <location>
        <position position="1"/>
    </location>
</feature>
<gene>
    <name evidence="2" type="ORF">M9458_024146</name>
</gene>
<feature type="signal peptide" evidence="1">
    <location>
        <begin position="1"/>
        <end position="18"/>
    </location>
</feature>
<accession>A0ABD0Q623</accession>
<organism evidence="2 3">
    <name type="scientific">Cirrhinus mrigala</name>
    <name type="common">Mrigala</name>
    <dbReference type="NCBI Taxonomy" id="683832"/>
    <lineage>
        <taxon>Eukaryota</taxon>
        <taxon>Metazoa</taxon>
        <taxon>Chordata</taxon>
        <taxon>Craniata</taxon>
        <taxon>Vertebrata</taxon>
        <taxon>Euteleostomi</taxon>
        <taxon>Actinopterygii</taxon>
        <taxon>Neopterygii</taxon>
        <taxon>Teleostei</taxon>
        <taxon>Ostariophysi</taxon>
        <taxon>Cypriniformes</taxon>
        <taxon>Cyprinidae</taxon>
        <taxon>Labeoninae</taxon>
        <taxon>Labeonini</taxon>
        <taxon>Cirrhinus</taxon>
    </lineage>
</organism>
<reference evidence="2 3" key="1">
    <citation type="submission" date="2024-05" db="EMBL/GenBank/DDBJ databases">
        <title>Genome sequencing and assembly of Indian major carp, Cirrhinus mrigala (Hamilton, 1822).</title>
        <authorList>
            <person name="Mohindra V."/>
            <person name="Chowdhury L.M."/>
            <person name="Lal K."/>
            <person name="Jena J.K."/>
        </authorList>
    </citation>
    <scope>NUCLEOTIDE SEQUENCE [LARGE SCALE GENOMIC DNA]</scope>
    <source>
        <strain evidence="2">CM1030</strain>
        <tissue evidence="2">Blood</tissue>
    </source>
</reference>
<keyword evidence="1" id="KW-0732">Signal</keyword>
<evidence type="ECO:0000313" key="2">
    <source>
        <dbReference type="EMBL" id="KAL0181740.1"/>
    </source>
</evidence>
<proteinExistence type="predicted"/>